<sequence>MSHHIYFRILGYIITISMHVSNMMIMISSFHGEPMKNHYVRHFSEMQCFFFTCWTFVFQTVYALFGLSTDILTLKNSESPKYHPPRLLAECRDAIFSVLVWPSTVLVFTMFWSFFYYDRSLIFPEDIDLVITSTSNHIMHTYIFPVMLWEVMFRNRRPPKSHRWHVLGVLMVAVVYFRVLFMVHAVRGVWVYPIFGVMSGSIILYIFIAVILVCLPIIYYTQWTLNSVIHGVREMKKVN</sequence>
<dbReference type="Proteomes" id="UP001231649">
    <property type="component" value="Chromosome 29"/>
</dbReference>
<name>A0ACC2Q2T1_9NEOP</name>
<keyword evidence="2" id="KW-1185">Reference proteome</keyword>
<dbReference type="EMBL" id="CM056805">
    <property type="protein sequence ID" value="KAJ8707123.1"/>
    <property type="molecule type" value="Genomic_DNA"/>
</dbReference>
<evidence type="ECO:0000313" key="1">
    <source>
        <dbReference type="EMBL" id="KAJ8707123.1"/>
    </source>
</evidence>
<protein>
    <submittedName>
        <fullName evidence="1">Uncharacterized protein</fullName>
    </submittedName>
</protein>
<accession>A0ACC2Q2T1</accession>
<evidence type="ECO:0000313" key="2">
    <source>
        <dbReference type="Proteomes" id="UP001231649"/>
    </source>
</evidence>
<proteinExistence type="predicted"/>
<comment type="caution">
    <text evidence="1">The sequence shown here is derived from an EMBL/GenBank/DDBJ whole genome shotgun (WGS) entry which is preliminary data.</text>
</comment>
<gene>
    <name evidence="1" type="ORF">PYW08_011257</name>
</gene>
<reference evidence="1" key="1">
    <citation type="submission" date="2023-03" db="EMBL/GenBank/DDBJ databases">
        <title>Chromosome-level genomes of two armyworms, Mythimna separata and Mythimna loreyi, provide insights into the biosynthesis and reception of sex pheromones.</title>
        <authorList>
            <person name="Zhao H."/>
        </authorList>
    </citation>
    <scope>NUCLEOTIDE SEQUENCE</scope>
    <source>
        <strain evidence="1">BeijingLab</strain>
    </source>
</reference>
<organism evidence="1 2">
    <name type="scientific">Mythimna loreyi</name>
    <dbReference type="NCBI Taxonomy" id="667449"/>
    <lineage>
        <taxon>Eukaryota</taxon>
        <taxon>Metazoa</taxon>
        <taxon>Ecdysozoa</taxon>
        <taxon>Arthropoda</taxon>
        <taxon>Hexapoda</taxon>
        <taxon>Insecta</taxon>
        <taxon>Pterygota</taxon>
        <taxon>Neoptera</taxon>
        <taxon>Endopterygota</taxon>
        <taxon>Lepidoptera</taxon>
        <taxon>Glossata</taxon>
        <taxon>Ditrysia</taxon>
        <taxon>Noctuoidea</taxon>
        <taxon>Noctuidae</taxon>
        <taxon>Noctuinae</taxon>
        <taxon>Hadenini</taxon>
        <taxon>Mythimna</taxon>
    </lineage>
</organism>